<dbReference type="EMBL" id="NEWK01000001">
    <property type="protein sequence ID" value="OXB88780.1"/>
    <property type="molecule type" value="Genomic_DNA"/>
</dbReference>
<dbReference type="AlphaFoldDB" id="A0A1V9BNQ8"/>
<sequence>MRVTLPVQNRRPEQDSPHVAHKATVGSPAPIRIQRSLGNEWLFNLRLIILLVHHTVKQLKLAIFLKINGKIIKKAFYIYFFIS</sequence>
<proteinExistence type="predicted"/>
<protein>
    <submittedName>
        <fullName evidence="1">Uncharacterized protein</fullName>
    </submittedName>
</protein>
<comment type="caution">
    <text evidence="1">The sequence shown here is derived from an EMBL/GenBank/DDBJ whole genome shotgun (WGS) entry which is preliminary data.</text>
</comment>
<organism evidence="1 2">
    <name type="scientific">Geobacillus thermocatenulatus</name>
    <dbReference type="NCBI Taxonomy" id="33938"/>
    <lineage>
        <taxon>Bacteria</taxon>
        <taxon>Bacillati</taxon>
        <taxon>Bacillota</taxon>
        <taxon>Bacilli</taxon>
        <taxon>Bacillales</taxon>
        <taxon>Anoxybacillaceae</taxon>
        <taxon>Geobacillus</taxon>
        <taxon>Geobacillus thermoleovorans group</taxon>
    </lineage>
</organism>
<dbReference type="Proteomes" id="UP000198378">
    <property type="component" value="Unassembled WGS sequence"/>
</dbReference>
<keyword evidence="2" id="KW-1185">Reference proteome</keyword>
<dbReference type="KEGG" id="gtm:GT3921_02620"/>
<evidence type="ECO:0000313" key="2">
    <source>
        <dbReference type="Proteomes" id="UP000198378"/>
    </source>
</evidence>
<evidence type="ECO:0000313" key="1">
    <source>
        <dbReference type="EMBL" id="OXB88780.1"/>
    </source>
</evidence>
<name>A0A1V9BNQ8_9BACL</name>
<accession>A0A1V9BNQ8</accession>
<reference evidence="1 2" key="1">
    <citation type="submission" date="2017-05" db="EMBL/GenBank/DDBJ databases">
        <title>The genome sequence of Geobacillus thermocatenulatus DSM 730.</title>
        <authorList>
            <person name="Ramaloko W.T."/>
            <person name="Koen N."/>
            <person name="Polliack S."/>
            <person name="Aliyu H."/>
            <person name="Lebre P."/>
            <person name="Mohr T."/>
            <person name="Oswald F."/>
            <person name="Zwick M."/>
            <person name="Neumann A."/>
            <person name="Syldatk C."/>
            <person name="Cowan D."/>
            <person name="De Maayer P."/>
        </authorList>
    </citation>
    <scope>NUCLEOTIDE SEQUENCE [LARGE SCALE GENOMIC DNA]</scope>
    <source>
        <strain evidence="1 2">BGSC 93A1</strain>
    </source>
</reference>
<gene>
    <name evidence="1" type="ORF">B9L19_01285</name>
</gene>